<dbReference type="SUPFAM" id="SSF53335">
    <property type="entry name" value="S-adenosyl-L-methionine-dependent methyltransferases"/>
    <property type="match status" value="1"/>
</dbReference>
<dbReference type="NCBIfam" id="TIGR01444">
    <property type="entry name" value="fkbM_fam"/>
    <property type="match status" value="1"/>
</dbReference>
<feature type="domain" description="Methyltransferase FkbM" evidence="1">
    <location>
        <begin position="114"/>
        <end position="266"/>
    </location>
</feature>
<gene>
    <name evidence="2" type="ORF">Saso_55460</name>
</gene>
<dbReference type="InterPro" id="IPR006342">
    <property type="entry name" value="FkbM_mtfrase"/>
</dbReference>
<accession>A0ABQ3S6Y6</accession>
<evidence type="ECO:0000259" key="1">
    <source>
        <dbReference type="Pfam" id="PF05050"/>
    </source>
</evidence>
<dbReference type="EMBL" id="BNEB01000005">
    <property type="protein sequence ID" value="GHI63896.1"/>
    <property type="molecule type" value="Genomic_DNA"/>
</dbReference>
<dbReference type="PANTHER" id="PTHR36973">
    <property type="entry name" value="SLL1456 PROTEIN-RELATED"/>
    <property type="match status" value="1"/>
</dbReference>
<dbReference type="Gene3D" id="3.40.50.150">
    <property type="entry name" value="Vaccinia Virus protein VP39"/>
    <property type="match status" value="1"/>
</dbReference>
<name>A0ABQ3S6Y6_9ACTN</name>
<proteinExistence type="predicted"/>
<evidence type="ECO:0000313" key="3">
    <source>
        <dbReference type="Proteomes" id="UP000649259"/>
    </source>
</evidence>
<dbReference type="GeneID" id="91473362"/>
<protein>
    <recommendedName>
        <fullName evidence="1">Methyltransferase FkbM domain-containing protein</fullName>
    </recommendedName>
</protein>
<dbReference type="InterPro" id="IPR053188">
    <property type="entry name" value="FkbM_Methyltransferase"/>
</dbReference>
<dbReference type="Pfam" id="PF05050">
    <property type="entry name" value="Methyltransf_21"/>
    <property type="match status" value="1"/>
</dbReference>
<comment type="caution">
    <text evidence="2">The sequence shown here is derived from an EMBL/GenBank/DDBJ whole genome shotgun (WGS) entry which is preliminary data.</text>
</comment>
<keyword evidence="3" id="KW-1185">Reference proteome</keyword>
<dbReference type="InterPro" id="IPR029063">
    <property type="entry name" value="SAM-dependent_MTases_sf"/>
</dbReference>
<organism evidence="2 3">
    <name type="scientific">Streptomyces asoensis</name>
    <dbReference type="NCBI Taxonomy" id="249586"/>
    <lineage>
        <taxon>Bacteria</taxon>
        <taxon>Bacillati</taxon>
        <taxon>Actinomycetota</taxon>
        <taxon>Actinomycetes</taxon>
        <taxon>Kitasatosporales</taxon>
        <taxon>Streptomycetaceae</taxon>
        <taxon>Streptomyces</taxon>
    </lineage>
</organism>
<dbReference type="RefSeq" id="WP_189924375.1">
    <property type="nucleotide sequence ID" value="NZ_BMSI01000009.1"/>
</dbReference>
<evidence type="ECO:0000313" key="2">
    <source>
        <dbReference type="EMBL" id="GHI63896.1"/>
    </source>
</evidence>
<dbReference type="Proteomes" id="UP000649259">
    <property type="component" value="Unassembled WGS sequence"/>
</dbReference>
<dbReference type="PANTHER" id="PTHR36973:SF4">
    <property type="entry name" value="NODULATION PROTEIN"/>
    <property type="match status" value="1"/>
</dbReference>
<sequence>MQTLYRRLLGLMPRIGVQVTDLGPGAAVVSRRGGPYRGIRADKDTWVLRRAREGTGAAAGGGSAVRLGDTGALLLTEDADGPDERRLQLAAAEYLCTQHVTAMLELYGVNCVFDVGANAGQYARRLRRLGYTGRIASFEPTSQTFARLEEAAADDPDWRVFRCGLGREETTAEIHTGWNTMNSLLPASDYGKGRYGRFAKADTEEIRVRRLDEVMAEVLDGLPAPRPYLKMDTQGYDLEVFAGGGERIAEFVGMQSEVAVLKLYEGSPGMGEAVAVYEAAGFGITGVYPVTREATTGRVIEFDCVMMRADAAPVP</sequence>
<reference evidence="3" key="1">
    <citation type="submission" date="2023-07" db="EMBL/GenBank/DDBJ databases">
        <title>Whole genome shotgun sequence of Streptomyces cacaoi subsp. asoensis NBRC 13813.</title>
        <authorList>
            <person name="Komaki H."/>
            <person name="Tamura T."/>
        </authorList>
    </citation>
    <scope>NUCLEOTIDE SEQUENCE [LARGE SCALE GENOMIC DNA]</scope>
    <source>
        <strain evidence="3">NBRC 13813</strain>
    </source>
</reference>